<name>A0A8S9YHB7_9TREM</name>
<evidence type="ECO:0000256" key="1">
    <source>
        <dbReference type="PROSITE-ProRule" id="PRU00221"/>
    </source>
</evidence>
<evidence type="ECO:0000313" key="2">
    <source>
        <dbReference type="EMBL" id="KAF7248432.1"/>
    </source>
</evidence>
<organism evidence="2 3">
    <name type="scientific">Paragonimus skrjabini miyazakii</name>
    <dbReference type="NCBI Taxonomy" id="59628"/>
    <lineage>
        <taxon>Eukaryota</taxon>
        <taxon>Metazoa</taxon>
        <taxon>Spiralia</taxon>
        <taxon>Lophotrochozoa</taxon>
        <taxon>Platyhelminthes</taxon>
        <taxon>Trematoda</taxon>
        <taxon>Digenea</taxon>
        <taxon>Plagiorchiida</taxon>
        <taxon>Troglotremata</taxon>
        <taxon>Troglotrematidae</taxon>
        <taxon>Paragonimus</taxon>
    </lineage>
</organism>
<dbReference type="PANTHER" id="PTHR47822">
    <property type="entry name" value="CARBOHYDRATE BINDING DOMAIN CONTAINING PROTEIN"/>
    <property type="match status" value="1"/>
</dbReference>
<sequence>MDSENSGSGKFSDSGESSFLKEDLQEENASGCVRMWLYTTASKKNSLLNVWKESWFEANDSERRKNDSTNQILCISISFDNKRFITGGTDTYIRVYEIASHKPGKILQPSITAYNTLGHTSRITALAYHPKGRSDVRYLPIFVSAGWDDSIQIWNDQQNSSLWRVYLQFYGPHVAGSDGLDIDPIRNTILTSSWRRDRVPIQLRQFPEFIMGLDESVAEHQKESYKKPMPYFSNEPLSQATQGYVVKCDSTYQFALFAGSNKNIVSVVSLRHNAIIAEVTNLPCGVYSGAIFQDEDYKSRLKVLYTNGKTINLGRLSLEAHQ</sequence>
<dbReference type="SUPFAM" id="SSF50978">
    <property type="entry name" value="WD40 repeat-like"/>
    <property type="match status" value="1"/>
</dbReference>
<dbReference type="SMART" id="SM00320">
    <property type="entry name" value="WD40"/>
    <property type="match status" value="2"/>
</dbReference>
<dbReference type="PROSITE" id="PS50082">
    <property type="entry name" value="WD_REPEATS_2"/>
    <property type="match status" value="1"/>
</dbReference>
<proteinExistence type="predicted"/>
<keyword evidence="3" id="KW-1185">Reference proteome</keyword>
<dbReference type="Gene3D" id="2.130.10.10">
    <property type="entry name" value="YVTN repeat-like/Quinoprotein amine dehydrogenase"/>
    <property type="match status" value="1"/>
</dbReference>
<gene>
    <name evidence="2" type="ORF">EG68_09516</name>
</gene>
<keyword evidence="1" id="KW-0853">WD repeat</keyword>
<accession>A0A8S9YHB7</accession>
<dbReference type="Proteomes" id="UP000822476">
    <property type="component" value="Unassembled WGS sequence"/>
</dbReference>
<dbReference type="InterPro" id="IPR036322">
    <property type="entry name" value="WD40_repeat_dom_sf"/>
</dbReference>
<feature type="repeat" description="WD" evidence="1">
    <location>
        <begin position="116"/>
        <end position="155"/>
    </location>
</feature>
<dbReference type="Pfam" id="PF00400">
    <property type="entry name" value="WD40"/>
    <property type="match status" value="2"/>
</dbReference>
<evidence type="ECO:0000313" key="3">
    <source>
        <dbReference type="Proteomes" id="UP000822476"/>
    </source>
</evidence>
<reference evidence="2" key="1">
    <citation type="submission" date="2019-07" db="EMBL/GenBank/DDBJ databases">
        <title>Annotation for the trematode Paragonimus miyazaki's.</title>
        <authorList>
            <person name="Choi Y.-J."/>
        </authorList>
    </citation>
    <scope>NUCLEOTIDE SEQUENCE</scope>
    <source>
        <strain evidence="2">Japan</strain>
    </source>
</reference>
<dbReference type="InterPro" id="IPR001680">
    <property type="entry name" value="WD40_rpt"/>
</dbReference>
<protein>
    <submittedName>
        <fullName evidence="2">Uncharacterized protein</fullName>
    </submittedName>
</protein>
<dbReference type="EMBL" id="JTDE01005613">
    <property type="protein sequence ID" value="KAF7248432.1"/>
    <property type="molecule type" value="Genomic_DNA"/>
</dbReference>
<dbReference type="AlphaFoldDB" id="A0A8S9YHB7"/>
<comment type="caution">
    <text evidence="2">The sequence shown here is derived from an EMBL/GenBank/DDBJ whole genome shotgun (WGS) entry which is preliminary data.</text>
</comment>
<dbReference type="OrthoDB" id="10251741at2759"/>
<dbReference type="PANTHER" id="PTHR47822:SF2">
    <property type="entry name" value="F-BOX AND WD-40 DOMAIN PROTEIN 7"/>
    <property type="match status" value="1"/>
</dbReference>
<dbReference type="InterPro" id="IPR015943">
    <property type="entry name" value="WD40/YVTN_repeat-like_dom_sf"/>
</dbReference>